<evidence type="ECO:0000313" key="4">
    <source>
        <dbReference type="Proteomes" id="UP000237271"/>
    </source>
</evidence>
<dbReference type="InterPro" id="IPR011992">
    <property type="entry name" value="EF-hand-dom_pair"/>
</dbReference>
<accession>A0A2P4WZ78</accession>
<feature type="domain" description="EF-hand" evidence="2">
    <location>
        <begin position="140"/>
        <end position="175"/>
    </location>
</feature>
<reference evidence="3 4" key="1">
    <citation type="journal article" date="2017" name="Genome Biol. Evol.">
        <title>Phytophthora megakarya and P. palmivora, closely related causal agents of cacao black pod rot, underwent increases in genome sizes and gene numbers by different mechanisms.</title>
        <authorList>
            <person name="Ali S.S."/>
            <person name="Shao J."/>
            <person name="Lary D.J."/>
            <person name="Kronmiller B."/>
            <person name="Shen D."/>
            <person name="Strem M.D."/>
            <person name="Amoako-Attah I."/>
            <person name="Akrofi A.Y."/>
            <person name="Begoude B.A."/>
            <person name="Ten Hoopen G.M."/>
            <person name="Coulibaly K."/>
            <person name="Kebe B.I."/>
            <person name="Melnick R.L."/>
            <person name="Guiltinan M.J."/>
            <person name="Tyler B.M."/>
            <person name="Meinhardt L.W."/>
            <person name="Bailey B.A."/>
        </authorList>
    </citation>
    <scope>NUCLEOTIDE SEQUENCE [LARGE SCALE GENOMIC DNA]</scope>
    <source>
        <strain evidence="4">sbr112.9</strain>
    </source>
</reference>
<dbReference type="Proteomes" id="UP000237271">
    <property type="component" value="Unassembled WGS sequence"/>
</dbReference>
<sequence length="348" mass="39128">MGKMRVYLDADDQPALTFPLFCGALMNCAMVLTPLARPATALQQLLSTLLESFNVDENVIPRAKGLLRHIPSGGSTSLWAPEQSQIPQQEETLQDFRDQSAFQQVIADCTHDQELEELKQEKLNEYYKIPDRLLASFHPDTLALISNKFRMFDVNDTGTVPRQELFALLSCLGMRVDLPDSYTVLAKLPTVVQRSENTDSNGGEITLVQLLQVIEVAREMKRHSATSNLAAIKIRVDRAATNVRGTSTHLSSQNVQGDDDNSNSDSTGISSFWTEDIYRKSIVGLSTGQHTRKLCKQWREAWGQSQYKCDQFVLPAFQRFNDLYGQCPLDPPTLKRISTKRTCLAWNV</sequence>
<proteinExistence type="predicted"/>
<dbReference type="PROSITE" id="PS50222">
    <property type="entry name" value="EF_HAND_2"/>
    <property type="match status" value="1"/>
</dbReference>
<name>A0A2P4WZ78_9STRA</name>
<organism evidence="3 4">
    <name type="scientific">Phytophthora palmivora</name>
    <dbReference type="NCBI Taxonomy" id="4796"/>
    <lineage>
        <taxon>Eukaryota</taxon>
        <taxon>Sar</taxon>
        <taxon>Stramenopiles</taxon>
        <taxon>Oomycota</taxon>
        <taxon>Peronosporomycetes</taxon>
        <taxon>Peronosporales</taxon>
        <taxon>Peronosporaceae</taxon>
        <taxon>Phytophthora</taxon>
    </lineage>
</organism>
<protein>
    <recommendedName>
        <fullName evidence="2">EF-hand domain-containing protein</fullName>
    </recommendedName>
</protein>
<dbReference type="InterPro" id="IPR002048">
    <property type="entry name" value="EF_hand_dom"/>
</dbReference>
<comment type="caution">
    <text evidence="3">The sequence shown here is derived from an EMBL/GenBank/DDBJ whole genome shotgun (WGS) entry which is preliminary data.</text>
</comment>
<dbReference type="OrthoDB" id="123520at2759"/>
<dbReference type="EMBL" id="NCKW01020198">
    <property type="protein sequence ID" value="POM58594.1"/>
    <property type="molecule type" value="Genomic_DNA"/>
</dbReference>
<dbReference type="SUPFAM" id="SSF47473">
    <property type="entry name" value="EF-hand"/>
    <property type="match status" value="1"/>
</dbReference>
<keyword evidence="4" id="KW-1185">Reference proteome</keyword>
<feature type="region of interest" description="Disordered" evidence="1">
    <location>
        <begin position="245"/>
        <end position="266"/>
    </location>
</feature>
<evidence type="ECO:0000256" key="1">
    <source>
        <dbReference type="SAM" id="MobiDB-lite"/>
    </source>
</evidence>
<gene>
    <name evidence="3" type="ORF">PHPALM_36737</name>
</gene>
<dbReference type="GO" id="GO:0005509">
    <property type="term" value="F:calcium ion binding"/>
    <property type="evidence" value="ECO:0007669"/>
    <property type="project" value="InterPro"/>
</dbReference>
<dbReference type="AlphaFoldDB" id="A0A2P4WZ78"/>
<evidence type="ECO:0000313" key="3">
    <source>
        <dbReference type="EMBL" id="POM58594.1"/>
    </source>
</evidence>
<evidence type="ECO:0000259" key="2">
    <source>
        <dbReference type="PROSITE" id="PS50222"/>
    </source>
</evidence>